<protein>
    <submittedName>
        <fullName evidence="4">Mannitol dehydrogenase domain protein</fullName>
    </submittedName>
</protein>
<evidence type="ECO:0000313" key="5">
    <source>
        <dbReference type="Proteomes" id="UP000042527"/>
    </source>
</evidence>
<dbReference type="PANTHER" id="PTHR43362:SF1">
    <property type="entry name" value="MANNITOL DEHYDROGENASE 2-RELATED"/>
    <property type="match status" value="1"/>
</dbReference>
<dbReference type="EMBL" id="CDNC01000051">
    <property type="protein sequence ID" value="CEM63462.1"/>
    <property type="molecule type" value="Genomic_DNA"/>
</dbReference>
<organism evidence="4 5">
    <name type="scientific">Treponema phagedenis</name>
    <dbReference type="NCBI Taxonomy" id="162"/>
    <lineage>
        <taxon>Bacteria</taxon>
        <taxon>Pseudomonadati</taxon>
        <taxon>Spirochaetota</taxon>
        <taxon>Spirochaetia</taxon>
        <taxon>Spirochaetales</taxon>
        <taxon>Treponemataceae</taxon>
        <taxon>Treponema</taxon>
    </lineage>
</organism>
<evidence type="ECO:0000259" key="3">
    <source>
        <dbReference type="Pfam" id="PF08125"/>
    </source>
</evidence>
<dbReference type="InterPro" id="IPR013131">
    <property type="entry name" value="Mannitol_DH_N"/>
</dbReference>
<feature type="domain" description="Mannitol dehydrogenase C-terminal" evidence="3">
    <location>
        <begin position="312"/>
        <end position="499"/>
    </location>
</feature>
<accession>A0A0B7H0Q4</accession>
<dbReference type="Proteomes" id="UP000042527">
    <property type="component" value="Unassembled WGS sequence"/>
</dbReference>
<sequence length="528" mass="60082">MKLKLKNIEELKKLCDAYPEYDVQKLREDSIRDPHWLAFGAGNIFRGYIARLNQDLLNKKIATRGISVVESFDEEIIDKVYTEYDNLALSVTLNKDGDFHTNLLANLAEGLKLSQDIDRVQQIVKNKNLQIMSFTITEKGYNIYAPNGEVLDIIKEDINGKPENAKHLMSIVTYLLYLRFKENKCPITLLSLDNCSHNGDKLKTPILSIVKAWCKNNKVEEAFVRYLEDDTCVSFPWSMIDKITPRPSEEIKNYLEQKNFEAMDIVVTGKHTYIAPFVNSEEAEYLVIEDSFAGGRDALEEAGVYLTDRNTVNKVETMKVTTCLNPLHTTLAVYGCLLGYTSIADEMKDAQLVKLIEKIGYEESLPVVVDPKILNPKAFIDEVIRVRLPNPYIPDTPQRIATDTSQKVAIRFGETIKAYAKSESKKPMDLQFIPLAIAGWLRYLMGIDDAGKKFELSPDPLLKDLELYFKDLKLGNVSNNKLDELLSNERIFGINLNKIGLSEKILGYFEELAADYGAVRKTLEKYVR</sequence>
<dbReference type="Pfam" id="PF01232">
    <property type="entry name" value="Mannitol_dh"/>
    <property type="match status" value="1"/>
</dbReference>
<keyword evidence="5" id="KW-1185">Reference proteome</keyword>
<dbReference type="InterPro" id="IPR013328">
    <property type="entry name" value="6PGD_dom2"/>
</dbReference>
<evidence type="ECO:0000256" key="1">
    <source>
        <dbReference type="ARBA" id="ARBA00023002"/>
    </source>
</evidence>
<keyword evidence="1" id="KW-0560">Oxidoreductase</keyword>
<proteinExistence type="predicted"/>
<evidence type="ECO:0000313" key="4">
    <source>
        <dbReference type="EMBL" id="CEM63462.1"/>
    </source>
</evidence>
<dbReference type="Gene3D" id="3.40.50.720">
    <property type="entry name" value="NAD(P)-binding Rossmann-like Domain"/>
    <property type="match status" value="1"/>
</dbReference>
<dbReference type="InterPro" id="IPR008927">
    <property type="entry name" value="6-PGluconate_DH-like_C_sf"/>
</dbReference>
<name>A0A0B7H0Q4_TREPH</name>
<reference evidence="5" key="1">
    <citation type="submission" date="2015-01" db="EMBL/GenBank/DDBJ databases">
        <authorList>
            <person name="Manzoor Shahid"/>
            <person name="Zubair Saima"/>
        </authorList>
    </citation>
    <scope>NUCLEOTIDE SEQUENCE [LARGE SCALE GENOMIC DNA]</scope>
    <source>
        <strain evidence="5">V1</strain>
    </source>
</reference>
<dbReference type="InterPro" id="IPR036291">
    <property type="entry name" value="NAD(P)-bd_dom_sf"/>
</dbReference>
<dbReference type="PANTHER" id="PTHR43362">
    <property type="entry name" value="MANNITOL DEHYDROGENASE DSF1-RELATED"/>
    <property type="match status" value="1"/>
</dbReference>
<dbReference type="Gene3D" id="1.10.1040.10">
    <property type="entry name" value="N-(1-d-carboxylethyl)-l-norvaline Dehydrogenase, domain 2"/>
    <property type="match status" value="1"/>
</dbReference>
<dbReference type="SUPFAM" id="SSF51735">
    <property type="entry name" value="NAD(P)-binding Rossmann-fold domains"/>
    <property type="match status" value="1"/>
</dbReference>
<dbReference type="AlphaFoldDB" id="A0A0B7H0Q4"/>
<dbReference type="GeneID" id="57751739"/>
<dbReference type="InterPro" id="IPR013118">
    <property type="entry name" value="Mannitol_DH_C"/>
</dbReference>
<dbReference type="GO" id="GO:0016616">
    <property type="term" value="F:oxidoreductase activity, acting on the CH-OH group of donors, NAD or NADP as acceptor"/>
    <property type="evidence" value="ECO:0007669"/>
    <property type="project" value="TreeGrafter"/>
</dbReference>
<gene>
    <name evidence="4" type="ORF">TPHV1_90091</name>
</gene>
<dbReference type="OrthoDB" id="271711at2"/>
<evidence type="ECO:0000259" key="2">
    <source>
        <dbReference type="Pfam" id="PF01232"/>
    </source>
</evidence>
<dbReference type="Pfam" id="PF08125">
    <property type="entry name" value="Mannitol_dh_C"/>
    <property type="match status" value="1"/>
</dbReference>
<dbReference type="RefSeq" id="WP_044635087.1">
    <property type="nucleotide sequence ID" value="NZ_CDNC01000051.1"/>
</dbReference>
<feature type="domain" description="Mannitol dehydrogenase N-terminal" evidence="2">
    <location>
        <begin position="37"/>
        <end position="255"/>
    </location>
</feature>
<dbReference type="SUPFAM" id="SSF48179">
    <property type="entry name" value="6-phosphogluconate dehydrogenase C-terminal domain-like"/>
    <property type="match status" value="1"/>
</dbReference>
<dbReference type="InterPro" id="IPR050988">
    <property type="entry name" value="Mannitol_DH/Oxidoreductase"/>
</dbReference>